<dbReference type="InterPro" id="IPR005754">
    <property type="entry name" value="Sortase"/>
</dbReference>
<dbReference type="Pfam" id="PF04203">
    <property type="entry name" value="Sortase"/>
    <property type="match status" value="1"/>
</dbReference>
<dbReference type="SUPFAM" id="SSF63817">
    <property type="entry name" value="Sortase"/>
    <property type="match status" value="1"/>
</dbReference>
<feature type="region of interest" description="Disordered" evidence="2">
    <location>
        <begin position="34"/>
        <end position="63"/>
    </location>
</feature>
<evidence type="ECO:0000256" key="2">
    <source>
        <dbReference type="SAM" id="MobiDB-lite"/>
    </source>
</evidence>
<keyword evidence="4" id="KW-1185">Reference proteome</keyword>
<dbReference type="Gene3D" id="2.40.260.10">
    <property type="entry name" value="Sortase"/>
    <property type="match status" value="1"/>
</dbReference>
<gene>
    <name evidence="3" type="ORF">AGRA3207_004621</name>
</gene>
<evidence type="ECO:0000313" key="3">
    <source>
        <dbReference type="EMBL" id="QXJ23468.1"/>
    </source>
</evidence>
<reference evidence="3" key="1">
    <citation type="submission" date="2020-07" db="EMBL/GenBank/DDBJ databases">
        <authorList>
            <person name="Tarantini F.S."/>
            <person name="Hong K.W."/>
            <person name="Chan K.G."/>
        </authorList>
    </citation>
    <scope>NUCLEOTIDE SEQUENCE</scope>
    <source>
        <strain evidence="3">32-07</strain>
    </source>
</reference>
<name>A0ABX8R383_9ACTN</name>
<accession>A0ABX8R383</accession>
<dbReference type="CDD" id="cd05829">
    <property type="entry name" value="Sortase_F"/>
    <property type="match status" value="1"/>
</dbReference>
<protein>
    <submittedName>
        <fullName evidence="3">Class F sortase</fullName>
    </submittedName>
</protein>
<dbReference type="RefSeq" id="WP_231329160.1">
    <property type="nucleotide sequence ID" value="NZ_CP059572.1"/>
</dbReference>
<proteinExistence type="predicted"/>
<dbReference type="InterPro" id="IPR023365">
    <property type="entry name" value="Sortase_dom-sf"/>
</dbReference>
<sequence>MTHRGRRTRVLAAVVTGLSAVLLAAFFTVQATRDQPTAAAPPMPSPDASRPVERITTPDLPSSAPVRLEVPRIDVRTPLMKLAENPDRTIETPPLSRAQVAGWYRLGAAPGSRGAAVIIGHVDTTRGPGVFYRLGRLRPGDRTSVLRADGRTAVFEIDSVEHFGKDSFPTNRVYGDPGYAAIRLITCGGRFDPVTGHYVDNVIAFGHLLRSDEAR</sequence>
<evidence type="ECO:0000256" key="1">
    <source>
        <dbReference type="ARBA" id="ARBA00022801"/>
    </source>
</evidence>
<keyword evidence="1" id="KW-0378">Hydrolase</keyword>
<dbReference type="InterPro" id="IPR042001">
    <property type="entry name" value="Sortase_F"/>
</dbReference>
<organism evidence="3 4">
    <name type="scientific">Actinomadura graeca</name>
    <dbReference type="NCBI Taxonomy" id="2750812"/>
    <lineage>
        <taxon>Bacteria</taxon>
        <taxon>Bacillati</taxon>
        <taxon>Actinomycetota</taxon>
        <taxon>Actinomycetes</taxon>
        <taxon>Streptosporangiales</taxon>
        <taxon>Thermomonosporaceae</taxon>
        <taxon>Actinomadura</taxon>
    </lineage>
</organism>
<dbReference type="Proteomes" id="UP001049518">
    <property type="component" value="Chromosome"/>
</dbReference>
<dbReference type="EMBL" id="CP059572">
    <property type="protein sequence ID" value="QXJ23468.1"/>
    <property type="molecule type" value="Genomic_DNA"/>
</dbReference>
<evidence type="ECO:0000313" key="4">
    <source>
        <dbReference type="Proteomes" id="UP001049518"/>
    </source>
</evidence>
<dbReference type="NCBIfam" id="NF033748">
    <property type="entry name" value="class_F_sortase"/>
    <property type="match status" value="1"/>
</dbReference>